<evidence type="ECO:0000259" key="6">
    <source>
        <dbReference type="PROSITE" id="PS50949"/>
    </source>
</evidence>
<accession>A0A286DAA7</accession>
<dbReference type="SUPFAM" id="SSF53383">
    <property type="entry name" value="PLP-dependent transferases"/>
    <property type="match status" value="1"/>
</dbReference>
<evidence type="ECO:0000313" key="7">
    <source>
        <dbReference type="EMBL" id="SOD55578.1"/>
    </source>
</evidence>
<dbReference type="InterPro" id="IPR036388">
    <property type="entry name" value="WH-like_DNA-bd_sf"/>
</dbReference>
<organism evidence="7 8">
    <name type="scientific">Pseudoxanthomonas wuyuanensis</name>
    <dbReference type="NCBI Taxonomy" id="1073196"/>
    <lineage>
        <taxon>Bacteria</taxon>
        <taxon>Pseudomonadati</taxon>
        <taxon>Pseudomonadota</taxon>
        <taxon>Gammaproteobacteria</taxon>
        <taxon>Lysobacterales</taxon>
        <taxon>Lysobacteraceae</taxon>
        <taxon>Pseudoxanthomonas</taxon>
    </lineage>
</organism>
<dbReference type="PROSITE" id="PS50949">
    <property type="entry name" value="HTH_GNTR"/>
    <property type="match status" value="1"/>
</dbReference>
<dbReference type="RefSeq" id="WP_097122764.1">
    <property type="nucleotide sequence ID" value="NZ_OCND01000007.1"/>
</dbReference>
<keyword evidence="2" id="KW-0663">Pyridoxal phosphate</keyword>
<name>A0A286DAA7_9GAMM</name>
<dbReference type="GO" id="GO:0003700">
    <property type="term" value="F:DNA-binding transcription factor activity"/>
    <property type="evidence" value="ECO:0007669"/>
    <property type="project" value="InterPro"/>
</dbReference>
<dbReference type="Gene3D" id="1.10.10.10">
    <property type="entry name" value="Winged helix-like DNA-binding domain superfamily/Winged helix DNA-binding domain"/>
    <property type="match status" value="1"/>
</dbReference>
<protein>
    <submittedName>
        <fullName evidence="7">Transcriptional regulator, GntR family</fullName>
    </submittedName>
</protein>
<keyword evidence="4" id="KW-0238">DNA-binding</keyword>
<dbReference type="CDD" id="cd00609">
    <property type="entry name" value="AAT_like"/>
    <property type="match status" value="1"/>
</dbReference>
<dbReference type="Proteomes" id="UP000219374">
    <property type="component" value="Unassembled WGS sequence"/>
</dbReference>
<keyword evidence="8" id="KW-1185">Reference proteome</keyword>
<dbReference type="PRINTS" id="PR00035">
    <property type="entry name" value="HTHGNTR"/>
</dbReference>
<evidence type="ECO:0000256" key="5">
    <source>
        <dbReference type="ARBA" id="ARBA00023163"/>
    </source>
</evidence>
<keyword evidence="5" id="KW-0804">Transcription</keyword>
<dbReference type="CDD" id="cd07377">
    <property type="entry name" value="WHTH_GntR"/>
    <property type="match status" value="1"/>
</dbReference>
<feature type="domain" description="HTH gntR-type" evidence="6">
    <location>
        <begin position="20"/>
        <end position="88"/>
    </location>
</feature>
<dbReference type="PANTHER" id="PTHR46577:SF1">
    <property type="entry name" value="HTH-TYPE TRANSCRIPTIONAL REGULATORY PROTEIN GABR"/>
    <property type="match status" value="1"/>
</dbReference>
<dbReference type="SMART" id="SM00345">
    <property type="entry name" value="HTH_GNTR"/>
    <property type="match status" value="1"/>
</dbReference>
<evidence type="ECO:0000256" key="4">
    <source>
        <dbReference type="ARBA" id="ARBA00023125"/>
    </source>
</evidence>
<dbReference type="Pfam" id="PF00155">
    <property type="entry name" value="Aminotran_1_2"/>
    <property type="match status" value="1"/>
</dbReference>
<dbReference type="GO" id="GO:0030170">
    <property type="term" value="F:pyridoxal phosphate binding"/>
    <property type="evidence" value="ECO:0007669"/>
    <property type="project" value="InterPro"/>
</dbReference>
<dbReference type="AlphaFoldDB" id="A0A286DAA7"/>
<dbReference type="InterPro" id="IPR015421">
    <property type="entry name" value="PyrdxlP-dep_Trfase_major"/>
</dbReference>
<evidence type="ECO:0000313" key="8">
    <source>
        <dbReference type="Proteomes" id="UP000219374"/>
    </source>
</evidence>
<dbReference type="InterPro" id="IPR000524">
    <property type="entry name" value="Tscrpt_reg_HTH_GntR"/>
</dbReference>
<dbReference type="InterPro" id="IPR004839">
    <property type="entry name" value="Aminotransferase_I/II_large"/>
</dbReference>
<keyword evidence="3" id="KW-0805">Transcription regulation</keyword>
<dbReference type="PANTHER" id="PTHR46577">
    <property type="entry name" value="HTH-TYPE TRANSCRIPTIONAL REGULATORY PROTEIN GABR"/>
    <property type="match status" value="1"/>
</dbReference>
<dbReference type="GO" id="GO:0003677">
    <property type="term" value="F:DNA binding"/>
    <property type="evidence" value="ECO:0007669"/>
    <property type="project" value="UniProtKB-KW"/>
</dbReference>
<evidence type="ECO:0000256" key="1">
    <source>
        <dbReference type="ARBA" id="ARBA00005384"/>
    </source>
</evidence>
<comment type="similarity">
    <text evidence="1">In the C-terminal section; belongs to the class-I pyridoxal-phosphate-dependent aminotransferase family.</text>
</comment>
<evidence type="ECO:0000256" key="3">
    <source>
        <dbReference type="ARBA" id="ARBA00023015"/>
    </source>
</evidence>
<reference evidence="7 8" key="1">
    <citation type="submission" date="2017-09" db="EMBL/GenBank/DDBJ databases">
        <authorList>
            <person name="Ehlers B."/>
            <person name="Leendertz F.H."/>
        </authorList>
    </citation>
    <scope>NUCLEOTIDE SEQUENCE [LARGE SCALE GENOMIC DNA]</scope>
    <source>
        <strain evidence="7 8">CGMCC 1.10978</strain>
    </source>
</reference>
<gene>
    <name evidence="7" type="ORF">SAMN06296416_107195</name>
</gene>
<proteinExistence type="inferred from homology"/>
<dbReference type="InterPro" id="IPR036390">
    <property type="entry name" value="WH_DNA-bd_sf"/>
</dbReference>
<dbReference type="Pfam" id="PF00392">
    <property type="entry name" value="GntR"/>
    <property type="match status" value="1"/>
</dbReference>
<dbReference type="EMBL" id="OCND01000007">
    <property type="protein sequence ID" value="SOD55578.1"/>
    <property type="molecule type" value="Genomic_DNA"/>
</dbReference>
<dbReference type="SUPFAM" id="SSF46785">
    <property type="entry name" value="Winged helix' DNA-binding domain"/>
    <property type="match status" value="1"/>
</dbReference>
<evidence type="ECO:0000256" key="2">
    <source>
        <dbReference type="ARBA" id="ARBA00022898"/>
    </source>
</evidence>
<dbReference type="InterPro" id="IPR015424">
    <property type="entry name" value="PyrdxlP-dep_Trfase"/>
</dbReference>
<dbReference type="Gene3D" id="3.40.640.10">
    <property type="entry name" value="Type I PLP-dependent aspartate aminotransferase-like (Major domain)"/>
    <property type="match status" value="1"/>
</dbReference>
<dbReference type="InterPro" id="IPR051446">
    <property type="entry name" value="HTH_trans_reg/aminotransferase"/>
</dbReference>
<dbReference type="OrthoDB" id="9804020at2"/>
<sequence length="485" mass="51513">MNRALAPDRLAVLVGAFDRAPAYRGLRLALQELIGDGRIAIGTRLPSERAVTAALGVSRNTVTRAYADLVAAGFAVARQGAGTYAAAPIDLRRAHDHALHSFAATQSAEGAIDLNCAAGAATPGVAAAYQRALDALPSYLASDGYLPSGLPGLQAIIAESYVRRGLPTAAAQIVITSGALSGIAIAARALSRPGDRIMIESPVYSNAIEALRLGGGRLISAPLSDPLGDEGWDMHGIEATLRQTSPHLAYLIPDFQNPTGFLMGDAARARYAAALRRARTIAIVDETLQPTSLSDEPMPAPFARHAADAITIGSASKMFWGGLRVGWIRAPRELVSRIVAARVQIDLGSSLFDQLVVAELFGAADIRAARREQLRQRRDALAQALAERLPGWRFRLPGGGLTLWVQMPHGSATRLAADAERAGVHLAPGPVFSVEGGADHWLRLPYAKPEEALRLAVARIAGLWSAHPHESKPKQRREPARRLIA</sequence>